<dbReference type="AlphaFoldDB" id="A0A915JRW2"/>
<evidence type="ECO:0000256" key="1">
    <source>
        <dbReference type="SAM" id="MobiDB-lite"/>
    </source>
</evidence>
<dbReference type="PROSITE" id="PS50238">
    <property type="entry name" value="RHOGAP"/>
    <property type="match status" value="1"/>
</dbReference>
<dbReference type="SUPFAM" id="SSF48350">
    <property type="entry name" value="GTPase activation domain, GAP"/>
    <property type="match status" value="1"/>
</dbReference>
<feature type="region of interest" description="Disordered" evidence="1">
    <location>
        <begin position="281"/>
        <end position="301"/>
    </location>
</feature>
<dbReference type="InterPro" id="IPR008936">
    <property type="entry name" value="Rho_GTPase_activation_prot"/>
</dbReference>
<name>A0A915JRW2_ROMCU</name>
<dbReference type="PANTHER" id="PTHR23179">
    <property type="entry name" value="T-CELL ACTIVATION RHO GTPASE ACTIVATING PROTEIN-RELATED"/>
    <property type="match status" value="1"/>
</dbReference>
<keyword evidence="3" id="KW-1185">Reference proteome</keyword>
<sequence length="694" mass="79960">MEYGTQERCAGKDETSNSKKMLFSSKPDLYTTDNIIDMTRRFYSTLELEKVTNVISFDNNYEATDLKFVDVEIIKYEREKRYQVHAALGGNILLIEHLCLFSSLSDKAFWLNLMSKRRAFCLSTFIASLPAKPTISVKLDDGFASVTRKIAVDEYQTTKDIADNTFSKLNISKSDRSNFDIFVVHGQYRRPHLLLGYESSLGLLIHQSRIHGLDKNCASKLCEQSNDSNLSQLNFVLKRRKKARSKSFSFDSRSSYQNDFTKIASRGDTLVRKFKRKMLSKRLSSENDQSSANQTPKMEPKTVNHGLFFGVSLPDLLQDRERLPEPLELILTVIYEKGSFTEGIFRKSPNIRQYKEARDALDMKLDVRHLTSTNPILCGSLLKEFLRLLPQPLFSHEILTKLKEYYESSMEIPSLIRSVKKVLLHHMTAANMTLLRHLIYLLRRVVENEDVNFMNLINLAICLSPCLLAKYQTYCSKDDSLCQILIPILRILIDNYDSIFDVGAPEIFRRFHLNLPLKSIDEFNNEAGGSDLESLKHSVESLNSVFDRGSQNLITPPIVPFAVSKDSGLGGSRDFHQHERENFANVVRRVSSSLRRNSEHAISRTTNFRRQNPIRKSWLARKSMTTTNVNLFGRRRKNSFNIEKNRQRSNHNFDAKRYSLTANKICAALNEKSCDKFYGVLFFDDQDEFQESYV</sequence>
<dbReference type="InterPro" id="IPR000198">
    <property type="entry name" value="RhoGAP_dom"/>
</dbReference>
<proteinExistence type="predicted"/>
<evidence type="ECO:0000313" key="4">
    <source>
        <dbReference type="WBParaSite" id="nRc.2.0.1.t29040-RA"/>
    </source>
</evidence>
<dbReference type="PANTHER" id="PTHR23179:SF3">
    <property type="entry name" value="RHO GTPASE-ACTIVATING PROTEIN 20"/>
    <property type="match status" value="1"/>
</dbReference>
<dbReference type="Pfam" id="PF00620">
    <property type="entry name" value="RhoGAP"/>
    <property type="match status" value="1"/>
</dbReference>
<reference evidence="4" key="1">
    <citation type="submission" date="2022-11" db="UniProtKB">
        <authorList>
            <consortium name="WormBaseParasite"/>
        </authorList>
    </citation>
    <scope>IDENTIFICATION</scope>
</reference>
<dbReference type="Gene3D" id="1.10.555.10">
    <property type="entry name" value="Rho GTPase activation protein"/>
    <property type="match status" value="1"/>
</dbReference>
<dbReference type="GO" id="GO:0005096">
    <property type="term" value="F:GTPase activator activity"/>
    <property type="evidence" value="ECO:0007669"/>
    <property type="project" value="TreeGrafter"/>
</dbReference>
<protein>
    <submittedName>
        <fullName evidence="4">Rho-GAP domain-containing protein</fullName>
    </submittedName>
</protein>
<evidence type="ECO:0000313" key="3">
    <source>
        <dbReference type="Proteomes" id="UP000887565"/>
    </source>
</evidence>
<dbReference type="WBParaSite" id="nRc.2.0.1.t29040-RA">
    <property type="protein sequence ID" value="nRc.2.0.1.t29040-RA"/>
    <property type="gene ID" value="nRc.2.0.1.g29040"/>
</dbReference>
<dbReference type="SMART" id="SM00324">
    <property type="entry name" value="RhoGAP"/>
    <property type="match status" value="1"/>
</dbReference>
<evidence type="ECO:0000259" key="2">
    <source>
        <dbReference type="PROSITE" id="PS50238"/>
    </source>
</evidence>
<dbReference type="GO" id="GO:0007165">
    <property type="term" value="P:signal transduction"/>
    <property type="evidence" value="ECO:0007669"/>
    <property type="project" value="InterPro"/>
</dbReference>
<organism evidence="3 4">
    <name type="scientific">Romanomermis culicivorax</name>
    <name type="common">Nematode worm</name>
    <dbReference type="NCBI Taxonomy" id="13658"/>
    <lineage>
        <taxon>Eukaryota</taxon>
        <taxon>Metazoa</taxon>
        <taxon>Ecdysozoa</taxon>
        <taxon>Nematoda</taxon>
        <taxon>Enoplea</taxon>
        <taxon>Dorylaimia</taxon>
        <taxon>Mermithida</taxon>
        <taxon>Mermithoidea</taxon>
        <taxon>Mermithidae</taxon>
        <taxon>Romanomermis</taxon>
    </lineage>
</organism>
<feature type="domain" description="Rho-GAP" evidence="2">
    <location>
        <begin position="311"/>
        <end position="500"/>
    </location>
</feature>
<feature type="compositionally biased region" description="Polar residues" evidence="1">
    <location>
        <begin position="286"/>
        <end position="296"/>
    </location>
</feature>
<accession>A0A915JRW2</accession>
<dbReference type="Proteomes" id="UP000887565">
    <property type="component" value="Unplaced"/>
</dbReference>